<proteinExistence type="predicted"/>
<reference evidence="1" key="1">
    <citation type="submission" date="2021-02" db="EMBL/GenBank/DDBJ databases">
        <authorList>
            <person name="Dougan E. K."/>
            <person name="Rhodes N."/>
            <person name="Thang M."/>
            <person name="Chan C."/>
        </authorList>
    </citation>
    <scope>NUCLEOTIDE SEQUENCE</scope>
</reference>
<name>A0A813G3A4_POLGL</name>
<sequence length="293" mass="32693">MTTQLVTSAATTRYLSSSATTSGSSSSSVLRVRFFYDYKSPYAYLAKDANYALEQDLPVAERVEIQYLPFSFNMDVSFGLPDVRSEWQWNIIRNAYKDVRRVANRRDPPVTILGPQKAWNSTLAFMASVFVQRQCGVYTGVAAGGSLDVPCTEWYSDSNTTSSTTRASSQAPFLLYHNEIYERFFQRDFDLESFDEIEALVSKSLNSDIADALREFTGGSVIADLKSGHSVVNQNSENSPGARALGRIIEQAACDRVFGVPSWLVEDGSENGELFFGQDRVFMVEDILKELSE</sequence>
<dbReference type="SUPFAM" id="SSF52833">
    <property type="entry name" value="Thioredoxin-like"/>
    <property type="match status" value="1"/>
</dbReference>
<dbReference type="Proteomes" id="UP000654075">
    <property type="component" value="Unassembled WGS sequence"/>
</dbReference>
<evidence type="ECO:0008006" key="3">
    <source>
        <dbReference type="Google" id="ProtNLM"/>
    </source>
</evidence>
<dbReference type="EMBL" id="CAJNNV010026078">
    <property type="protein sequence ID" value="CAE8617171.1"/>
    <property type="molecule type" value="Genomic_DNA"/>
</dbReference>
<gene>
    <name evidence="1" type="ORF">PGLA1383_LOCUS34835</name>
</gene>
<protein>
    <recommendedName>
        <fullName evidence="3">DSBA-like thioredoxin domain-containing protein</fullName>
    </recommendedName>
</protein>
<evidence type="ECO:0000313" key="1">
    <source>
        <dbReference type="EMBL" id="CAE8617171.1"/>
    </source>
</evidence>
<keyword evidence="2" id="KW-1185">Reference proteome</keyword>
<dbReference type="OMA" id="WANERDP"/>
<organism evidence="1 2">
    <name type="scientific">Polarella glacialis</name>
    <name type="common">Dinoflagellate</name>
    <dbReference type="NCBI Taxonomy" id="89957"/>
    <lineage>
        <taxon>Eukaryota</taxon>
        <taxon>Sar</taxon>
        <taxon>Alveolata</taxon>
        <taxon>Dinophyceae</taxon>
        <taxon>Suessiales</taxon>
        <taxon>Suessiaceae</taxon>
        <taxon>Polarella</taxon>
    </lineage>
</organism>
<evidence type="ECO:0000313" key="2">
    <source>
        <dbReference type="Proteomes" id="UP000654075"/>
    </source>
</evidence>
<dbReference type="AlphaFoldDB" id="A0A813G3A4"/>
<comment type="caution">
    <text evidence="1">The sequence shown here is derived from an EMBL/GenBank/DDBJ whole genome shotgun (WGS) entry which is preliminary data.</text>
</comment>
<dbReference type="InterPro" id="IPR036249">
    <property type="entry name" value="Thioredoxin-like_sf"/>
</dbReference>
<accession>A0A813G3A4</accession>
<dbReference type="Gene3D" id="3.40.30.10">
    <property type="entry name" value="Glutaredoxin"/>
    <property type="match status" value="2"/>
</dbReference>
<dbReference type="OrthoDB" id="4664297at2759"/>